<dbReference type="Gene3D" id="1.10.357.10">
    <property type="entry name" value="Tetracycline Repressor, domain 2"/>
    <property type="match status" value="1"/>
</dbReference>
<evidence type="ECO:0000259" key="5">
    <source>
        <dbReference type="PROSITE" id="PS50977"/>
    </source>
</evidence>
<feature type="domain" description="HTH tetR-type" evidence="5">
    <location>
        <begin position="1"/>
        <end position="61"/>
    </location>
</feature>
<evidence type="ECO:0000256" key="2">
    <source>
        <dbReference type="ARBA" id="ARBA00023125"/>
    </source>
</evidence>
<comment type="caution">
    <text evidence="6">The sequence shown here is derived from an EMBL/GenBank/DDBJ whole genome shotgun (WGS) entry which is preliminary data.</text>
</comment>
<dbReference type="Pfam" id="PF21993">
    <property type="entry name" value="TetR_C_13_2"/>
    <property type="match status" value="1"/>
</dbReference>
<dbReference type="InterPro" id="IPR001647">
    <property type="entry name" value="HTH_TetR"/>
</dbReference>
<name>A0A2S7N3Z2_9BACI</name>
<feature type="DNA-binding region" description="H-T-H motif" evidence="4">
    <location>
        <begin position="24"/>
        <end position="43"/>
    </location>
</feature>
<evidence type="ECO:0000313" key="7">
    <source>
        <dbReference type="Proteomes" id="UP000239663"/>
    </source>
</evidence>
<dbReference type="GO" id="GO:0003677">
    <property type="term" value="F:DNA binding"/>
    <property type="evidence" value="ECO:0007669"/>
    <property type="project" value="UniProtKB-UniRule"/>
</dbReference>
<keyword evidence="3" id="KW-0804">Transcription</keyword>
<dbReference type="PANTHER" id="PTHR47506:SF3">
    <property type="entry name" value="HTH-TYPE TRANSCRIPTIONAL REGULATOR LMRA"/>
    <property type="match status" value="1"/>
</dbReference>
<accession>A0A2S7N3Z2</accession>
<sequence>METKSRIIETATALFQLKGYKGVGLNELLRECKITKGSLYHHFPNGKEELLIACLHSLNESITAQIEGIFAHYPTTLEATEAMIDMLIGQYEKTGTIIGYTVSSMVSEMATLSAPVRTACAELYYNTQAIYSKKLMAEGFTESSAQSIAVSLSALVEGGMMLCLAQKSSEPLRTVSDVLPKLLRN</sequence>
<keyword evidence="1" id="KW-0805">Transcription regulation</keyword>
<evidence type="ECO:0000256" key="1">
    <source>
        <dbReference type="ARBA" id="ARBA00023015"/>
    </source>
</evidence>
<dbReference type="PANTHER" id="PTHR47506">
    <property type="entry name" value="TRANSCRIPTIONAL REGULATORY PROTEIN"/>
    <property type="match status" value="1"/>
</dbReference>
<evidence type="ECO:0000256" key="4">
    <source>
        <dbReference type="PROSITE-ProRule" id="PRU00335"/>
    </source>
</evidence>
<gene>
    <name evidence="6" type="ORF">CYL18_02575</name>
</gene>
<dbReference type="PROSITE" id="PS50977">
    <property type="entry name" value="HTH_TETR_2"/>
    <property type="match status" value="1"/>
</dbReference>
<dbReference type="RefSeq" id="WP_104847889.1">
    <property type="nucleotide sequence ID" value="NZ_PKOZ01000001.1"/>
</dbReference>
<keyword evidence="7" id="KW-1185">Reference proteome</keyword>
<dbReference type="AlphaFoldDB" id="A0A2S7N3Z2"/>
<evidence type="ECO:0000256" key="3">
    <source>
        <dbReference type="ARBA" id="ARBA00023163"/>
    </source>
</evidence>
<dbReference type="Proteomes" id="UP000239663">
    <property type="component" value="Unassembled WGS sequence"/>
</dbReference>
<dbReference type="InterPro" id="IPR009057">
    <property type="entry name" value="Homeodomain-like_sf"/>
</dbReference>
<dbReference type="SUPFAM" id="SSF46689">
    <property type="entry name" value="Homeodomain-like"/>
    <property type="match status" value="1"/>
</dbReference>
<reference evidence="6 7" key="1">
    <citation type="submission" date="2017-12" db="EMBL/GenBank/DDBJ databases">
        <title>Taxonomic description and draft genome of Pradoshia cofamensis Gen. nov., sp. nov., a thermotolerant bacillale isolated from anterior gut of earthworm Eisenia fetida.</title>
        <authorList>
            <person name="Saha T."/>
            <person name="Chakraborty R."/>
        </authorList>
    </citation>
    <scope>NUCLEOTIDE SEQUENCE [LARGE SCALE GENOMIC DNA]</scope>
    <source>
        <strain evidence="6 7">EAG3</strain>
    </source>
</reference>
<dbReference type="SUPFAM" id="SSF48498">
    <property type="entry name" value="Tetracyclin repressor-like, C-terminal domain"/>
    <property type="match status" value="1"/>
</dbReference>
<dbReference type="OrthoDB" id="9810023at2"/>
<dbReference type="EMBL" id="PKOZ01000001">
    <property type="protein sequence ID" value="PQD96792.1"/>
    <property type="molecule type" value="Genomic_DNA"/>
</dbReference>
<dbReference type="InterPro" id="IPR036271">
    <property type="entry name" value="Tet_transcr_reg_TetR-rel_C_sf"/>
</dbReference>
<proteinExistence type="predicted"/>
<protein>
    <submittedName>
        <fullName evidence="6">TetR/AcrR family transcriptional regulator</fullName>
    </submittedName>
</protein>
<keyword evidence="2 4" id="KW-0238">DNA-binding</keyword>
<dbReference type="InterPro" id="IPR054156">
    <property type="entry name" value="YxaF_TetR_C"/>
</dbReference>
<organism evidence="6 7">
    <name type="scientific">Pradoshia eiseniae</name>
    <dbReference type="NCBI Taxonomy" id="2064768"/>
    <lineage>
        <taxon>Bacteria</taxon>
        <taxon>Bacillati</taxon>
        <taxon>Bacillota</taxon>
        <taxon>Bacilli</taxon>
        <taxon>Bacillales</taxon>
        <taxon>Bacillaceae</taxon>
        <taxon>Pradoshia</taxon>
    </lineage>
</organism>
<dbReference type="Pfam" id="PF00440">
    <property type="entry name" value="TetR_N"/>
    <property type="match status" value="1"/>
</dbReference>
<dbReference type="PRINTS" id="PR00455">
    <property type="entry name" value="HTHTETR"/>
</dbReference>
<evidence type="ECO:0000313" key="6">
    <source>
        <dbReference type="EMBL" id="PQD96792.1"/>
    </source>
</evidence>